<comment type="similarity">
    <text evidence="7">Belongs to the binding-protein-dependent transport system permease family.</text>
</comment>
<evidence type="ECO:0000259" key="8">
    <source>
        <dbReference type="PROSITE" id="PS50928"/>
    </source>
</evidence>
<gene>
    <name evidence="9" type="ORF">H9726_00335</name>
</gene>
<evidence type="ECO:0000256" key="5">
    <source>
        <dbReference type="ARBA" id="ARBA00022989"/>
    </source>
</evidence>
<dbReference type="Pfam" id="PF00528">
    <property type="entry name" value="BPD_transp_1"/>
    <property type="match status" value="1"/>
</dbReference>
<keyword evidence="6 7" id="KW-0472">Membrane</keyword>
<evidence type="ECO:0000313" key="10">
    <source>
        <dbReference type="Proteomes" id="UP000824025"/>
    </source>
</evidence>
<reference evidence="9" key="2">
    <citation type="submission" date="2021-04" db="EMBL/GenBank/DDBJ databases">
        <authorList>
            <person name="Gilroy R."/>
        </authorList>
    </citation>
    <scope>NUCLEOTIDE SEQUENCE</scope>
    <source>
        <strain evidence="9">CHK192-19661</strain>
    </source>
</reference>
<comment type="subcellular location">
    <subcellularLocation>
        <location evidence="1 7">Cell membrane</location>
        <topology evidence="1 7">Multi-pass membrane protein</topology>
    </subcellularLocation>
</comment>
<dbReference type="Gene3D" id="1.10.3720.10">
    <property type="entry name" value="MetI-like"/>
    <property type="match status" value="1"/>
</dbReference>
<dbReference type="AlphaFoldDB" id="A0A9D2D5K0"/>
<comment type="caution">
    <text evidence="9">The sequence shown here is derived from an EMBL/GenBank/DDBJ whole genome shotgun (WGS) entry which is preliminary data.</text>
</comment>
<dbReference type="PANTHER" id="PTHR43744">
    <property type="entry name" value="ABC TRANSPORTER PERMEASE PROTEIN MG189-RELATED-RELATED"/>
    <property type="match status" value="1"/>
</dbReference>
<feature type="transmembrane region" description="Helical" evidence="7">
    <location>
        <begin position="102"/>
        <end position="122"/>
    </location>
</feature>
<feature type="transmembrane region" description="Helical" evidence="7">
    <location>
        <begin position="240"/>
        <end position="262"/>
    </location>
</feature>
<dbReference type="CDD" id="cd06261">
    <property type="entry name" value="TM_PBP2"/>
    <property type="match status" value="1"/>
</dbReference>
<feature type="transmembrane region" description="Helical" evidence="7">
    <location>
        <begin position="9"/>
        <end position="31"/>
    </location>
</feature>
<dbReference type="InterPro" id="IPR035906">
    <property type="entry name" value="MetI-like_sf"/>
</dbReference>
<dbReference type="InterPro" id="IPR000515">
    <property type="entry name" value="MetI-like"/>
</dbReference>
<dbReference type="GO" id="GO:0005886">
    <property type="term" value="C:plasma membrane"/>
    <property type="evidence" value="ECO:0007669"/>
    <property type="project" value="UniProtKB-SubCell"/>
</dbReference>
<accession>A0A9D2D5K0</accession>
<dbReference type="PANTHER" id="PTHR43744:SF9">
    <property type="entry name" value="POLYGALACTURONAN_RHAMNOGALACTURONAN TRANSPORT SYSTEM PERMEASE PROTEIN YTCP"/>
    <property type="match status" value="1"/>
</dbReference>
<sequence length="277" mass="30629">MKLSKANRAIFIIVSVVCGLYALTLIFPLLYTFVNSFKTNGEFIVNVWAFPKHFNFDNYIAAFEENNILMMFFNTIFLTVCGTFLSMLSASIMAYILSKYRFIGSGLIFTLAIAFMVIPNLGTVASTYKLMSTLKLIDSLPGLLILYMGPFGSTFLLLYSYFKGISWSYAEAAKIDGAGNFTVFFRIMLPQARAGICAVGFMVAIGVWNDYFTPFMYLPSMYTLATGLQDLSTQATTTGAYTQLFAAVIVATLPLLIIFGFLQKTIMENTIAGGLKG</sequence>
<dbReference type="EMBL" id="DXCF01000002">
    <property type="protein sequence ID" value="HIZ08909.1"/>
    <property type="molecule type" value="Genomic_DNA"/>
</dbReference>
<feature type="transmembrane region" description="Helical" evidence="7">
    <location>
        <begin position="142"/>
        <end position="162"/>
    </location>
</feature>
<evidence type="ECO:0000256" key="3">
    <source>
        <dbReference type="ARBA" id="ARBA00022475"/>
    </source>
</evidence>
<keyword evidence="3" id="KW-1003">Cell membrane</keyword>
<keyword evidence="2 7" id="KW-0813">Transport</keyword>
<dbReference type="Proteomes" id="UP000824025">
    <property type="component" value="Unassembled WGS sequence"/>
</dbReference>
<feature type="transmembrane region" description="Helical" evidence="7">
    <location>
        <begin position="68"/>
        <end position="90"/>
    </location>
</feature>
<evidence type="ECO:0000256" key="4">
    <source>
        <dbReference type="ARBA" id="ARBA00022692"/>
    </source>
</evidence>
<evidence type="ECO:0000256" key="6">
    <source>
        <dbReference type="ARBA" id="ARBA00023136"/>
    </source>
</evidence>
<name>A0A9D2D5K0_9FIRM</name>
<dbReference type="GO" id="GO:0055085">
    <property type="term" value="P:transmembrane transport"/>
    <property type="evidence" value="ECO:0007669"/>
    <property type="project" value="InterPro"/>
</dbReference>
<evidence type="ECO:0000313" key="9">
    <source>
        <dbReference type="EMBL" id="HIZ08909.1"/>
    </source>
</evidence>
<dbReference type="SUPFAM" id="SSF161098">
    <property type="entry name" value="MetI-like"/>
    <property type="match status" value="1"/>
</dbReference>
<protein>
    <submittedName>
        <fullName evidence="9">Carbohydrate ABC transporter permease</fullName>
    </submittedName>
</protein>
<organism evidence="9 10">
    <name type="scientific">Candidatus Borkfalkia avicola</name>
    <dbReference type="NCBI Taxonomy" id="2838503"/>
    <lineage>
        <taxon>Bacteria</taxon>
        <taxon>Bacillati</taxon>
        <taxon>Bacillota</taxon>
        <taxon>Clostridia</taxon>
        <taxon>Christensenellales</taxon>
        <taxon>Christensenellaceae</taxon>
        <taxon>Candidatus Borkfalkia</taxon>
    </lineage>
</organism>
<feature type="domain" description="ABC transmembrane type-1" evidence="8">
    <location>
        <begin position="72"/>
        <end position="262"/>
    </location>
</feature>
<keyword evidence="5 7" id="KW-1133">Transmembrane helix</keyword>
<reference evidence="9" key="1">
    <citation type="journal article" date="2021" name="PeerJ">
        <title>Extensive microbial diversity within the chicken gut microbiome revealed by metagenomics and culture.</title>
        <authorList>
            <person name="Gilroy R."/>
            <person name="Ravi A."/>
            <person name="Getino M."/>
            <person name="Pursley I."/>
            <person name="Horton D.L."/>
            <person name="Alikhan N.F."/>
            <person name="Baker D."/>
            <person name="Gharbi K."/>
            <person name="Hall N."/>
            <person name="Watson M."/>
            <person name="Adriaenssens E.M."/>
            <person name="Foster-Nyarko E."/>
            <person name="Jarju S."/>
            <person name="Secka A."/>
            <person name="Antonio M."/>
            <person name="Oren A."/>
            <person name="Chaudhuri R.R."/>
            <person name="La Ragione R."/>
            <person name="Hildebrand F."/>
            <person name="Pallen M.J."/>
        </authorList>
    </citation>
    <scope>NUCLEOTIDE SEQUENCE</scope>
    <source>
        <strain evidence="9">CHK192-19661</strain>
    </source>
</reference>
<keyword evidence="4 7" id="KW-0812">Transmembrane</keyword>
<evidence type="ECO:0000256" key="1">
    <source>
        <dbReference type="ARBA" id="ARBA00004651"/>
    </source>
</evidence>
<evidence type="ECO:0000256" key="7">
    <source>
        <dbReference type="RuleBase" id="RU363032"/>
    </source>
</evidence>
<proteinExistence type="inferred from homology"/>
<feature type="transmembrane region" description="Helical" evidence="7">
    <location>
        <begin position="183"/>
        <end position="208"/>
    </location>
</feature>
<evidence type="ECO:0000256" key="2">
    <source>
        <dbReference type="ARBA" id="ARBA00022448"/>
    </source>
</evidence>
<dbReference type="PROSITE" id="PS50928">
    <property type="entry name" value="ABC_TM1"/>
    <property type="match status" value="1"/>
</dbReference>